<reference evidence="9 10" key="1">
    <citation type="submission" date="2024-02" db="EMBL/GenBank/DDBJ databases">
        <title>High-quality chromosome-scale genome assembly of Pensacola bahiagrass (Paspalum notatum Flugge var. saurae).</title>
        <authorList>
            <person name="Vega J.M."/>
            <person name="Podio M."/>
            <person name="Orjuela J."/>
            <person name="Siena L.A."/>
            <person name="Pessino S.C."/>
            <person name="Combes M.C."/>
            <person name="Mariac C."/>
            <person name="Albertini E."/>
            <person name="Pupilli F."/>
            <person name="Ortiz J.P.A."/>
            <person name="Leblanc O."/>
        </authorList>
    </citation>
    <scope>NUCLEOTIDE SEQUENCE [LARGE SCALE GENOMIC DNA]</scope>
    <source>
        <strain evidence="9">R1</strain>
        <tissue evidence="9">Leaf</tissue>
    </source>
</reference>
<evidence type="ECO:0000256" key="4">
    <source>
        <dbReference type="ARBA" id="ARBA00023159"/>
    </source>
</evidence>
<dbReference type="InterPro" id="IPR025610">
    <property type="entry name" value="MYC/MYB_N"/>
</dbReference>
<keyword evidence="3" id="KW-0805">Transcription regulation</keyword>
<accession>A0AAQ3X5J3</accession>
<dbReference type="Proteomes" id="UP001341281">
    <property type="component" value="Chromosome 07"/>
</dbReference>
<evidence type="ECO:0000256" key="1">
    <source>
        <dbReference type="ARBA" id="ARBA00004123"/>
    </source>
</evidence>
<protein>
    <recommendedName>
        <fullName evidence="8">BHLH domain-containing protein</fullName>
    </recommendedName>
</protein>
<feature type="compositionally biased region" description="Basic and acidic residues" evidence="7">
    <location>
        <begin position="326"/>
        <end position="337"/>
    </location>
</feature>
<dbReference type="GO" id="GO:0046983">
    <property type="term" value="F:protein dimerization activity"/>
    <property type="evidence" value="ECO:0007669"/>
    <property type="project" value="InterPro"/>
</dbReference>
<evidence type="ECO:0000313" key="9">
    <source>
        <dbReference type="EMBL" id="WVZ86698.1"/>
    </source>
</evidence>
<sequence>MCNLKISDCCNCTLDRIRFLLQTIVCIPLMSGVLELGTTEEVPQDPGLVSRATLAFWELPYPTCSQGPSSNPSPNEAAADIIVFEHLDHSAMERMLDAEGKEQEGGEDESLSDASLERITKEIEEFYVLFEEMDDVQPLEDGLAMDGSFEVPSSPPQPAAGVAANDGAASSAPVDGSRATCFTAWTRSESDSDEVVVLVIEEPQKLLKKVVAGGAWANNGGGGGTTTRATPESGIKNHVMSERKRRKKLKEMFLILKSMVPSIHKKVDKASILAETIAYVKELQGRVQELESSRELISSTSETTRLTRRPDSEVVRKKVSAGSKRKGSELGHEMEREHPWALSKDGTSNVTVTVSDKEVLLEVQCRWEELMMTRVFDAIKSLHLDVLSVQAFAPDGFMGLKVRAQFAGSADVVPSMISEALRKAIGKRKDF</sequence>
<comment type="subcellular location">
    <subcellularLocation>
        <location evidence="1">Nucleus</location>
    </subcellularLocation>
</comment>
<dbReference type="PROSITE" id="PS50888">
    <property type="entry name" value="BHLH"/>
    <property type="match status" value="1"/>
</dbReference>
<proteinExistence type="inferred from homology"/>
<keyword evidence="10" id="KW-1185">Reference proteome</keyword>
<keyword evidence="5" id="KW-0804">Transcription</keyword>
<dbReference type="Pfam" id="PF00010">
    <property type="entry name" value="HLH"/>
    <property type="match status" value="1"/>
</dbReference>
<evidence type="ECO:0000256" key="3">
    <source>
        <dbReference type="ARBA" id="ARBA00023015"/>
    </source>
</evidence>
<dbReference type="Pfam" id="PF22754">
    <property type="entry name" value="bHLH-TF_ACT-like_plant"/>
    <property type="match status" value="1"/>
</dbReference>
<dbReference type="AlphaFoldDB" id="A0AAQ3X5J3"/>
<dbReference type="PANTHER" id="PTHR46266">
    <property type="entry name" value="TRANSCRIPTION FACTOR TT8"/>
    <property type="match status" value="1"/>
</dbReference>
<evidence type="ECO:0000256" key="7">
    <source>
        <dbReference type="SAM" id="MobiDB-lite"/>
    </source>
</evidence>
<name>A0AAQ3X5J3_PASNO</name>
<dbReference type="PANTHER" id="PTHR46266:SF3">
    <property type="entry name" value="TRANSCRIPTION FACTOR EGL1"/>
    <property type="match status" value="1"/>
</dbReference>
<evidence type="ECO:0000256" key="2">
    <source>
        <dbReference type="ARBA" id="ARBA00005510"/>
    </source>
</evidence>
<feature type="region of interest" description="Disordered" evidence="7">
    <location>
        <begin position="149"/>
        <end position="174"/>
    </location>
</feature>
<dbReference type="InterPro" id="IPR011598">
    <property type="entry name" value="bHLH_dom"/>
</dbReference>
<evidence type="ECO:0000313" key="10">
    <source>
        <dbReference type="Proteomes" id="UP001341281"/>
    </source>
</evidence>
<comment type="similarity">
    <text evidence="2">Belongs to the bHLH protein family.</text>
</comment>
<dbReference type="GO" id="GO:0005634">
    <property type="term" value="C:nucleus"/>
    <property type="evidence" value="ECO:0007669"/>
    <property type="project" value="UniProtKB-SubCell"/>
</dbReference>
<dbReference type="InterPro" id="IPR036638">
    <property type="entry name" value="HLH_DNA-bd_sf"/>
</dbReference>
<dbReference type="InterPro" id="IPR054502">
    <property type="entry name" value="bHLH-TF_ACT-like_plant"/>
</dbReference>
<feature type="region of interest" description="Disordered" evidence="7">
    <location>
        <begin position="298"/>
        <end position="337"/>
    </location>
</feature>
<evidence type="ECO:0000259" key="8">
    <source>
        <dbReference type="PROSITE" id="PS50888"/>
    </source>
</evidence>
<organism evidence="9 10">
    <name type="scientific">Paspalum notatum var. saurae</name>
    <dbReference type="NCBI Taxonomy" id="547442"/>
    <lineage>
        <taxon>Eukaryota</taxon>
        <taxon>Viridiplantae</taxon>
        <taxon>Streptophyta</taxon>
        <taxon>Embryophyta</taxon>
        <taxon>Tracheophyta</taxon>
        <taxon>Spermatophyta</taxon>
        <taxon>Magnoliopsida</taxon>
        <taxon>Liliopsida</taxon>
        <taxon>Poales</taxon>
        <taxon>Poaceae</taxon>
        <taxon>PACMAD clade</taxon>
        <taxon>Panicoideae</taxon>
        <taxon>Andropogonodae</taxon>
        <taxon>Paspaleae</taxon>
        <taxon>Paspalinae</taxon>
        <taxon>Paspalum</taxon>
    </lineage>
</organism>
<feature type="compositionally biased region" description="Low complexity" evidence="7">
    <location>
        <begin position="159"/>
        <end position="174"/>
    </location>
</feature>
<evidence type="ECO:0000256" key="6">
    <source>
        <dbReference type="ARBA" id="ARBA00023242"/>
    </source>
</evidence>
<dbReference type="SUPFAM" id="SSF47459">
    <property type="entry name" value="HLH, helix-loop-helix DNA-binding domain"/>
    <property type="match status" value="1"/>
</dbReference>
<dbReference type="EMBL" id="CP144751">
    <property type="protein sequence ID" value="WVZ86698.1"/>
    <property type="molecule type" value="Genomic_DNA"/>
</dbReference>
<evidence type="ECO:0000256" key="5">
    <source>
        <dbReference type="ARBA" id="ARBA00023163"/>
    </source>
</evidence>
<feature type="domain" description="BHLH" evidence="8">
    <location>
        <begin position="233"/>
        <end position="283"/>
    </location>
</feature>
<gene>
    <name evidence="9" type="ORF">U9M48_033445</name>
</gene>
<keyword evidence="6" id="KW-0539">Nucleus</keyword>
<dbReference type="Pfam" id="PF14215">
    <property type="entry name" value="bHLH-MYC_N"/>
    <property type="match status" value="1"/>
</dbReference>
<keyword evidence="4" id="KW-0010">Activator</keyword>
<dbReference type="Gene3D" id="4.10.280.10">
    <property type="entry name" value="Helix-loop-helix DNA-binding domain"/>
    <property type="match status" value="1"/>
</dbReference>
<dbReference type="SMART" id="SM00353">
    <property type="entry name" value="HLH"/>
    <property type="match status" value="1"/>
</dbReference>